<dbReference type="GO" id="GO:0000035">
    <property type="term" value="F:acyl binding"/>
    <property type="evidence" value="ECO:0007669"/>
    <property type="project" value="TreeGrafter"/>
</dbReference>
<keyword evidence="4 8" id="KW-0276">Fatty acid metabolism</keyword>
<dbReference type="PANTHER" id="PTHR20863:SF76">
    <property type="entry name" value="CARRIER DOMAIN-CONTAINING PROTEIN"/>
    <property type="match status" value="1"/>
</dbReference>
<dbReference type="GO" id="GO:0016020">
    <property type="term" value="C:membrane"/>
    <property type="evidence" value="ECO:0007669"/>
    <property type="project" value="GOC"/>
</dbReference>
<dbReference type="OrthoDB" id="9804551at2"/>
<comment type="PTM">
    <text evidence="8">4'-phosphopantetheine is transferred from CoA to a specific serine of apo-ACP by AcpS. This modification is essential for activity because fatty acids are bound in thioester linkage to the sulfhydryl of the prosthetic group.</text>
</comment>
<organism evidence="12 13">
    <name type="scientific">Hyphomonas atlantica</name>
    <dbReference type="NCBI Taxonomy" id="1280948"/>
    <lineage>
        <taxon>Bacteria</taxon>
        <taxon>Pseudomonadati</taxon>
        <taxon>Pseudomonadota</taxon>
        <taxon>Alphaproteobacteria</taxon>
        <taxon>Hyphomonadales</taxon>
        <taxon>Hyphomonadaceae</taxon>
        <taxon>Hyphomonas</taxon>
    </lineage>
</organism>
<dbReference type="SUPFAM" id="SSF47336">
    <property type="entry name" value="ACP-like"/>
    <property type="match status" value="1"/>
</dbReference>
<dbReference type="InterPro" id="IPR003231">
    <property type="entry name" value="ACP"/>
</dbReference>
<feature type="modified residue" description="O-(pantetheine 4'-phosphoryl)serine" evidence="8">
    <location>
        <position position="37"/>
    </location>
</feature>
<protein>
    <recommendedName>
        <fullName evidence="8 9">Acyl carrier protein</fullName>
        <shortName evidence="8">ACP</shortName>
    </recommendedName>
</protein>
<proteinExistence type="inferred from homology"/>
<dbReference type="NCBIfam" id="NF002151">
    <property type="entry name" value="PRK00982.1-5"/>
    <property type="match status" value="1"/>
</dbReference>
<evidence type="ECO:0000256" key="8">
    <source>
        <dbReference type="HAMAP-Rule" id="MF_01217"/>
    </source>
</evidence>
<comment type="pathway">
    <text evidence="8 10">Lipid metabolism; fatty acid biosynthesis.</text>
</comment>
<evidence type="ECO:0000256" key="7">
    <source>
        <dbReference type="ARBA" id="ARBA00024328"/>
    </source>
</evidence>
<evidence type="ECO:0000256" key="1">
    <source>
        <dbReference type="ARBA" id="ARBA00022450"/>
    </source>
</evidence>
<comment type="caution">
    <text evidence="12">The sequence shown here is derived from an EMBL/GenBank/DDBJ whole genome shotgun (WGS) entry which is preliminary data.</text>
</comment>
<dbReference type="Gene3D" id="1.10.1200.10">
    <property type="entry name" value="ACP-like"/>
    <property type="match status" value="1"/>
</dbReference>
<comment type="PTM">
    <text evidence="10">4'-phosphopantetheine is transferred from CoA to a specific serine of apo-ACP by acpS.</text>
</comment>
<comment type="pathway">
    <text evidence="7">Glycolipid biosynthesis; KDO(2)-lipid A biosynthesis.</text>
</comment>
<keyword evidence="5 8" id="KW-0443">Lipid metabolism</keyword>
<feature type="domain" description="Carrier" evidence="11">
    <location>
        <begin position="2"/>
        <end position="77"/>
    </location>
</feature>
<dbReference type="GO" id="GO:0005829">
    <property type="term" value="C:cytosol"/>
    <property type="evidence" value="ECO:0007669"/>
    <property type="project" value="TreeGrafter"/>
</dbReference>
<evidence type="ECO:0000256" key="5">
    <source>
        <dbReference type="ARBA" id="ARBA00023098"/>
    </source>
</evidence>
<keyword evidence="13" id="KW-1185">Reference proteome</keyword>
<evidence type="ECO:0000256" key="6">
    <source>
        <dbReference type="ARBA" id="ARBA00023160"/>
    </source>
</evidence>
<evidence type="ECO:0000313" key="13">
    <source>
        <dbReference type="Proteomes" id="UP000024547"/>
    </source>
</evidence>
<dbReference type="NCBIfam" id="TIGR00517">
    <property type="entry name" value="acyl_carrier"/>
    <property type="match status" value="1"/>
</dbReference>
<dbReference type="AlphaFoldDB" id="A0A059E0A3"/>
<dbReference type="PATRIC" id="fig|1280948.3.peg.2051"/>
<dbReference type="Proteomes" id="UP000024547">
    <property type="component" value="Unassembled WGS sequence"/>
</dbReference>
<dbReference type="InterPro" id="IPR036736">
    <property type="entry name" value="ACP-like_sf"/>
</dbReference>
<dbReference type="HAMAP" id="MF_01217">
    <property type="entry name" value="Acyl_carrier"/>
    <property type="match status" value="1"/>
</dbReference>
<evidence type="ECO:0000256" key="9">
    <source>
        <dbReference type="NCBIfam" id="TIGR00517"/>
    </source>
</evidence>
<dbReference type="InterPro" id="IPR006162">
    <property type="entry name" value="Ppantetheine_attach_site"/>
</dbReference>
<comment type="subcellular location">
    <subcellularLocation>
        <location evidence="8">Cytoplasm</location>
    </subcellularLocation>
</comment>
<gene>
    <name evidence="8" type="primary">acpP</name>
    <name evidence="12" type="ORF">HY36_04965</name>
</gene>
<dbReference type="NCBIfam" id="NF002150">
    <property type="entry name" value="PRK00982.1-4"/>
    <property type="match status" value="1"/>
</dbReference>
<comment type="function">
    <text evidence="8 10">Carrier of the growing fatty acid chain in fatty acid biosynthesis.</text>
</comment>
<sequence>MSDVLERVKKIVVDNLDVDGDKVVESASFIDDLGADSLDLVELVMAFEEEFNIEIPDDVQESIRTVGDAVTHIKAHI</sequence>
<keyword evidence="2 8" id="KW-0444">Lipid biosynthesis</keyword>
<dbReference type="PROSITE" id="PS50075">
    <property type="entry name" value="CARRIER"/>
    <property type="match status" value="1"/>
</dbReference>
<accession>A0A059E0A3</accession>
<name>A0A059E0A3_9PROT</name>
<dbReference type="PANTHER" id="PTHR20863">
    <property type="entry name" value="ACYL CARRIER PROTEIN"/>
    <property type="match status" value="1"/>
</dbReference>
<evidence type="ECO:0000259" key="11">
    <source>
        <dbReference type="PROSITE" id="PS50075"/>
    </source>
</evidence>
<evidence type="ECO:0000313" key="12">
    <source>
        <dbReference type="EMBL" id="KCZ60333.1"/>
    </source>
</evidence>
<dbReference type="eggNOG" id="COG0236">
    <property type="taxonomic scope" value="Bacteria"/>
</dbReference>
<evidence type="ECO:0000256" key="2">
    <source>
        <dbReference type="ARBA" id="ARBA00022516"/>
    </source>
</evidence>
<dbReference type="GeneID" id="92501069"/>
<keyword evidence="1 8" id="KW-0596">Phosphopantetheine</keyword>
<dbReference type="GO" id="GO:0036104">
    <property type="term" value="P:Kdo2-lipid A biosynthetic process"/>
    <property type="evidence" value="ECO:0007669"/>
    <property type="project" value="UniProtKB-UniPathway"/>
</dbReference>
<keyword evidence="6 8" id="KW-0275">Fatty acid biosynthesis</keyword>
<dbReference type="InterPro" id="IPR009081">
    <property type="entry name" value="PP-bd_ACP"/>
</dbReference>
<dbReference type="NCBIfam" id="NF002148">
    <property type="entry name" value="PRK00982.1-2"/>
    <property type="match status" value="1"/>
</dbReference>
<evidence type="ECO:0000256" key="3">
    <source>
        <dbReference type="ARBA" id="ARBA00022553"/>
    </source>
</evidence>
<dbReference type="UniPathway" id="UPA00094"/>
<reference evidence="12 13" key="1">
    <citation type="journal article" date="2014" name="Antonie Van Leeuwenhoek">
        <title>Hyphomonas beringensis sp. nov. and Hyphomonas chukchiensis sp. nov., isolated from surface seawater of the Bering Sea and Chukchi Sea.</title>
        <authorList>
            <person name="Li C."/>
            <person name="Lai Q."/>
            <person name="Li G."/>
            <person name="Dong C."/>
            <person name="Wang J."/>
            <person name="Liao Y."/>
            <person name="Shao Z."/>
        </authorList>
    </citation>
    <scope>NUCLEOTIDE SEQUENCE [LARGE SCALE GENOMIC DNA]</scope>
    <source>
        <strain evidence="12 13">22II1-22F38</strain>
    </source>
</reference>
<dbReference type="GO" id="GO:0009245">
    <property type="term" value="P:lipid A biosynthetic process"/>
    <property type="evidence" value="ECO:0007669"/>
    <property type="project" value="TreeGrafter"/>
</dbReference>
<dbReference type="STRING" id="1280948.HY36_04965"/>
<dbReference type="PROSITE" id="PS00012">
    <property type="entry name" value="PHOSPHOPANTETHEINE"/>
    <property type="match status" value="1"/>
</dbReference>
<keyword evidence="8" id="KW-0963">Cytoplasm</keyword>
<dbReference type="GO" id="GO:0000036">
    <property type="term" value="F:acyl carrier activity"/>
    <property type="evidence" value="ECO:0007669"/>
    <property type="project" value="UniProtKB-UniRule"/>
</dbReference>
<dbReference type="Pfam" id="PF00550">
    <property type="entry name" value="PP-binding"/>
    <property type="match status" value="1"/>
</dbReference>
<dbReference type="UniPathway" id="UPA00360"/>
<evidence type="ECO:0000256" key="4">
    <source>
        <dbReference type="ARBA" id="ARBA00022832"/>
    </source>
</evidence>
<keyword evidence="3 8" id="KW-0597">Phosphoprotein</keyword>
<dbReference type="RefSeq" id="WP_027839729.1">
    <property type="nucleotide sequence ID" value="NZ_AWFH01000023.1"/>
</dbReference>
<dbReference type="EMBL" id="AWFH01000023">
    <property type="protein sequence ID" value="KCZ60333.1"/>
    <property type="molecule type" value="Genomic_DNA"/>
</dbReference>
<evidence type="ECO:0000256" key="10">
    <source>
        <dbReference type="RuleBase" id="RU003545"/>
    </source>
</evidence>
<comment type="similarity">
    <text evidence="8">Belongs to the acyl carrier protein (ACP) family.</text>
</comment>